<dbReference type="InterPro" id="IPR029058">
    <property type="entry name" value="AB_hydrolase_fold"/>
</dbReference>
<dbReference type="PANTHER" id="PTHR48081:SF9">
    <property type="entry name" value="CARBOXYLESTERASE"/>
    <property type="match status" value="1"/>
</dbReference>
<dbReference type="RefSeq" id="WP_092384859.1">
    <property type="nucleotide sequence ID" value="NZ_LT629787.1"/>
</dbReference>
<sequence>MSVPFLRAVGLASLSLLTACSPLAPINAFIPDDSYQLQADQAYGTHKRQHLDVYFPAGDLDKAPVALFFYGGSWRGGSKDNYTFVGEALAARGIIAVIADYRVYPDVTYPDFLHDSAAALAWVIEQRSDWQPQPGPLVVMGHSAGAYNAAMLALDPRWLARHGLSPTDLDAWVALAGPFEFLPILNPRVKPVFHHPETPLDSQPIEHVGEHSPPALLMAARPDRLVDPERNTQAMADKLSAAGVAVDTHYFDSRNHFTLLLTLAHPFQDWDPVLDITVDFIHQSGSTPAD</sequence>
<evidence type="ECO:0000259" key="3">
    <source>
        <dbReference type="Pfam" id="PF20434"/>
    </source>
</evidence>
<dbReference type="SUPFAM" id="SSF53474">
    <property type="entry name" value="alpha/beta-Hydrolases"/>
    <property type="match status" value="1"/>
</dbReference>
<dbReference type="GO" id="GO:0016787">
    <property type="term" value="F:hydrolase activity"/>
    <property type="evidence" value="ECO:0007669"/>
    <property type="project" value="UniProtKB-KW"/>
</dbReference>
<dbReference type="PROSITE" id="PS51257">
    <property type="entry name" value="PROKAR_LIPOPROTEIN"/>
    <property type="match status" value="1"/>
</dbReference>
<dbReference type="Pfam" id="PF20434">
    <property type="entry name" value="BD-FAE"/>
    <property type="match status" value="1"/>
</dbReference>
<dbReference type="InterPro" id="IPR050300">
    <property type="entry name" value="GDXG_lipolytic_enzyme"/>
</dbReference>
<evidence type="ECO:0000256" key="2">
    <source>
        <dbReference type="SAM" id="SignalP"/>
    </source>
</evidence>
<dbReference type="STRING" id="1434072.SAMN05216210_1071"/>
<keyword evidence="2" id="KW-0732">Signal</keyword>
<organism evidence="4 5">
    <name type="scientific">Halopseudomonas salegens</name>
    <dbReference type="NCBI Taxonomy" id="1434072"/>
    <lineage>
        <taxon>Bacteria</taxon>
        <taxon>Pseudomonadati</taxon>
        <taxon>Pseudomonadota</taxon>
        <taxon>Gammaproteobacteria</taxon>
        <taxon>Pseudomonadales</taxon>
        <taxon>Pseudomonadaceae</taxon>
        <taxon>Halopseudomonas</taxon>
    </lineage>
</organism>
<feature type="chain" id="PRO_5009273381" evidence="2">
    <location>
        <begin position="25"/>
        <end position="290"/>
    </location>
</feature>
<dbReference type="Proteomes" id="UP000243924">
    <property type="component" value="Chromosome I"/>
</dbReference>
<dbReference type="PANTHER" id="PTHR48081">
    <property type="entry name" value="AB HYDROLASE SUPERFAMILY PROTEIN C4A8.06C"/>
    <property type="match status" value="1"/>
</dbReference>
<feature type="domain" description="BD-FAE-like" evidence="3">
    <location>
        <begin position="51"/>
        <end position="232"/>
    </location>
</feature>
<feature type="signal peptide" evidence="2">
    <location>
        <begin position="1"/>
        <end position="24"/>
    </location>
</feature>
<name>A0A1H2EWM1_9GAMM</name>
<dbReference type="EMBL" id="LT629787">
    <property type="protein sequence ID" value="SDT99098.1"/>
    <property type="molecule type" value="Genomic_DNA"/>
</dbReference>
<dbReference type="OrthoDB" id="9771666at2"/>
<evidence type="ECO:0000313" key="4">
    <source>
        <dbReference type="EMBL" id="SDT99098.1"/>
    </source>
</evidence>
<dbReference type="AlphaFoldDB" id="A0A1H2EWM1"/>
<dbReference type="Gene3D" id="3.40.50.1820">
    <property type="entry name" value="alpha/beta hydrolase"/>
    <property type="match status" value="1"/>
</dbReference>
<proteinExistence type="predicted"/>
<protein>
    <submittedName>
        <fullName evidence="4">Acetyl esterase/lipase</fullName>
    </submittedName>
</protein>
<gene>
    <name evidence="4" type="ORF">SAMN05216210_1071</name>
</gene>
<reference evidence="5" key="1">
    <citation type="submission" date="2016-10" db="EMBL/GenBank/DDBJ databases">
        <authorList>
            <person name="Varghese N."/>
            <person name="Submissions S."/>
        </authorList>
    </citation>
    <scope>NUCLEOTIDE SEQUENCE [LARGE SCALE GENOMIC DNA]</scope>
    <source>
        <strain evidence="5">CECT 8338</strain>
    </source>
</reference>
<evidence type="ECO:0000256" key="1">
    <source>
        <dbReference type="ARBA" id="ARBA00022801"/>
    </source>
</evidence>
<keyword evidence="5" id="KW-1185">Reference proteome</keyword>
<evidence type="ECO:0000313" key="5">
    <source>
        <dbReference type="Proteomes" id="UP000243924"/>
    </source>
</evidence>
<dbReference type="InterPro" id="IPR049492">
    <property type="entry name" value="BD-FAE-like_dom"/>
</dbReference>
<accession>A0A1H2EWM1</accession>
<keyword evidence="1" id="KW-0378">Hydrolase</keyword>